<gene>
    <name evidence="4" type="ORF">PLOB_00022639</name>
</gene>
<dbReference type="EMBL" id="CALNXK010000267">
    <property type="protein sequence ID" value="CAH3179980.1"/>
    <property type="molecule type" value="Genomic_DNA"/>
</dbReference>
<organism evidence="4 5">
    <name type="scientific">Porites lobata</name>
    <dbReference type="NCBI Taxonomy" id="104759"/>
    <lineage>
        <taxon>Eukaryota</taxon>
        <taxon>Metazoa</taxon>
        <taxon>Cnidaria</taxon>
        <taxon>Anthozoa</taxon>
        <taxon>Hexacorallia</taxon>
        <taxon>Scleractinia</taxon>
        <taxon>Fungiina</taxon>
        <taxon>Poritidae</taxon>
        <taxon>Porites</taxon>
    </lineage>
</organism>
<feature type="region of interest" description="Disordered" evidence="1">
    <location>
        <begin position="569"/>
        <end position="652"/>
    </location>
</feature>
<dbReference type="InterPro" id="IPR057873">
    <property type="entry name" value="CTHRC1_C"/>
</dbReference>
<evidence type="ECO:0000256" key="2">
    <source>
        <dbReference type="SAM" id="Phobius"/>
    </source>
</evidence>
<dbReference type="PANTHER" id="PTHR24637:SF377">
    <property type="entry name" value="COLLAGEN TYPE IX ALPHA 1 CHAIN"/>
    <property type="match status" value="1"/>
</dbReference>
<evidence type="ECO:0000313" key="4">
    <source>
        <dbReference type="EMBL" id="CAH3179980.1"/>
    </source>
</evidence>
<feature type="transmembrane region" description="Helical" evidence="2">
    <location>
        <begin position="304"/>
        <end position="323"/>
    </location>
</feature>
<feature type="domain" description="CTHRC1 C-terminal" evidence="3">
    <location>
        <begin position="657"/>
        <end position="786"/>
    </location>
</feature>
<dbReference type="InterPro" id="IPR008160">
    <property type="entry name" value="Collagen"/>
</dbReference>
<feature type="domain" description="CTHRC1 C-terminal" evidence="3">
    <location>
        <begin position="429"/>
        <end position="559"/>
    </location>
</feature>
<dbReference type="PANTHER" id="PTHR24637">
    <property type="entry name" value="COLLAGEN"/>
    <property type="match status" value="1"/>
</dbReference>
<name>A0ABN8RKT0_9CNID</name>
<evidence type="ECO:0000313" key="5">
    <source>
        <dbReference type="Proteomes" id="UP001159405"/>
    </source>
</evidence>
<dbReference type="Pfam" id="PF01391">
    <property type="entry name" value="Collagen"/>
    <property type="match status" value="3"/>
</dbReference>
<evidence type="ECO:0000256" key="1">
    <source>
        <dbReference type="SAM" id="MobiDB-lite"/>
    </source>
</evidence>
<feature type="transmembrane region" description="Helical" evidence="2">
    <location>
        <begin position="275"/>
        <end position="292"/>
    </location>
</feature>
<feature type="compositionally biased region" description="Basic and acidic residues" evidence="1">
    <location>
        <begin position="30"/>
        <end position="40"/>
    </location>
</feature>
<dbReference type="Pfam" id="PF25815">
    <property type="entry name" value="CTHRC1_C"/>
    <property type="match status" value="3"/>
</dbReference>
<accession>A0ABN8RKT0</accession>
<evidence type="ECO:0000259" key="3">
    <source>
        <dbReference type="Pfam" id="PF25815"/>
    </source>
</evidence>
<reference evidence="4 5" key="1">
    <citation type="submission" date="2022-05" db="EMBL/GenBank/DDBJ databases">
        <authorList>
            <consortium name="Genoscope - CEA"/>
            <person name="William W."/>
        </authorList>
    </citation>
    <scope>NUCLEOTIDE SEQUENCE [LARGE SCALE GENOMIC DNA]</scope>
</reference>
<keyword evidence="2" id="KW-1133">Transmembrane helix</keyword>
<keyword evidence="2" id="KW-0472">Membrane</keyword>
<dbReference type="Proteomes" id="UP001159405">
    <property type="component" value="Unassembled WGS sequence"/>
</dbReference>
<feature type="compositionally biased region" description="Basic and acidic residues" evidence="1">
    <location>
        <begin position="585"/>
        <end position="595"/>
    </location>
</feature>
<keyword evidence="5" id="KW-1185">Reference proteome</keyword>
<feature type="non-terminal residue" evidence="4">
    <location>
        <position position="1"/>
    </location>
</feature>
<feature type="domain" description="CTHRC1 C-terminal" evidence="3">
    <location>
        <begin position="102"/>
        <end position="231"/>
    </location>
</feature>
<feature type="region of interest" description="Disordered" evidence="1">
    <location>
        <begin position="13"/>
        <end position="97"/>
    </location>
</feature>
<feature type="compositionally biased region" description="Low complexity" evidence="1">
    <location>
        <begin position="597"/>
        <end position="606"/>
    </location>
</feature>
<protein>
    <recommendedName>
        <fullName evidence="3">CTHRC1 C-terminal domain-containing protein</fullName>
    </recommendedName>
</protein>
<sequence>LLLIYQASPVYYAGIPGMHGKPGSPGIPGRDGRDGREGAKGDQGIPGKTGPQGPPGPSGNPGVNGNDGAKGERGSQGPPGQKGERGESGLSGTPGNPGLMAFKNWKECVWKNINDDKDHGLIKECVFIKNFSDTSLHVYWTGTLRVYTNGGCNRWYFTFNGAECSAPLPIDGVVYVVSKSQDPHRVRHIEGYCNKIHKGKVRVGFWVGKCQGYNGNYDAYTGWRSVSRIFVEEKLLFPIRARSPLICQFSNSSVHEYLKFEIAEYKKVRYGTEIVFRRTLICIIMFAILFAGKLEKMATYPSKVSLCLIVLFAILFLACATSGNKANQPSNNMPPPVYCAGIPGMHGKPGSPGIPGRDGRDGREGAKGDQGIPGKTEPQGPPGPSGNPGVNGNDGAKGERGTEGPPGQKGERGESGLSGTPGNPGLMAFKNWKECVWKNINSENDQGLIKECVFSKNFSDTALHVYWTGTLRTRAVVGCKRWYFTFNGAECSAPLPIDGVVYVRSRTVDPHRVRHIEGYCNNIHKGKVRVGFWVGKCDGYSHGNYDAFTGWRSVSRIFVEEAPPVYYAGIPGMHGKPGSPGIPGRDGRDGREGAKGDQGIPGKTGPQGPPGPSGKTGANGNDGAKGERGAQGPPGQKGERGESGLSGTPGNPGLMAFKNWKECVWKNINDGKDNGLIKECVFSKNFSDTALHVYWTGSLQVYANSGCRRWYFTFNGAECSAPLPIDGIVYVVIKSQNPHRVRHIEGYCNNIHKGKVRVGFWVGKCQGFNGNYDAYTGYLSVSRIFVEEVPKAQA</sequence>
<feature type="region of interest" description="Disordered" evidence="1">
    <location>
        <begin position="342"/>
        <end position="424"/>
    </location>
</feature>
<keyword evidence="2" id="KW-0812">Transmembrane</keyword>
<feature type="compositionally biased region" description="Basic and acidic residues" evidence="1">
    <location>
        <begin position="357"/>
        <end position="367"/>
    </location>
</feature>
<proteinExistence type="predicted"/>
<comment type="caution">
    <text evidence="4">The sequence shown here is derived from an EMBL/GenBank/DDBJ whole genome shotgun (WGS) entry which is preliminary data.</text>
</comment>